<evidence type="ECO:0000259" key="1">
    <source>
        <dbReference type="Pfam" id="PF00149"/>
    </source>
</evidence>
<dbReference type="Proteomes" id="UP000595460">
    <property type="component" value="Chromosome"/>
</dbReference>
<gene>
    <name evidence="2" type="ORF">JI749_13840</name>
</gene>
<dbReference type="Gene3D" id="3.60.21.10">
    <property type="match status" value="1"/>
</dbReference>
<dbReference type="CDD" id="cd00144">
    <property type="entry name" value="MPP_PPP_family"/>
    <property type="match status" value="1"/>
</dbReference>
<proteinExistence type="predicted"/>
<name>A0ABX7BXU1_9HYPH</name>
<dbReference type="EMBL" id="CP068047">
    <property type="protein sequence ID" value="QQR35427.1"/>
    <property type="molecule type" value="Genomic_DNA"/>
</dbReference>
<accession>A0ABX7BXU1</accession>
<sequence>MMLGLFRKQPRPASQPRSRVNLGEPDVIYAVGDIHGCHRHLQVLLDKIRQDAAQFSGRKVLVTLGDHIDRGPHSAAVMDWLSAPFKGDIERVSLAGNHEAMMLDFLADPDLESAWLRNGGEETLTSYGIDLPAFERARQRDRRAMLDFVVPADHVELLRSMPVMATTGQAVFVHAGIRPDLPLEQQTDSDLVWIRQPFLDEVRADGPLVVHGHTPAETPVIAGRRICVDTGAYATGALTALRLTSGGYDFLQATLQDITTR</sequence>
<evidence type="ECO:0000313" key="3">
    <source>
        <dbReference type="Proteomes" id="UP000595460"/>
    </source>
</evidence>
<evidence type="ECO:0000313" key="2">
    <source>
        <dbReference type="EMBL" id="QQR35427.1"/>
    </source>
</evidence>
<dbReference type="PANTHER" id="PTHR42850">
    <property type="entry name" value="METALLOPHOSPHOESTERASE"/>
    <property type="match status" value="1"/>
</dbReference>
<reference evidence="2 3" key="1">
    <citation type="submission" date="2021-01" db="EMBL/GenBank/DDBJ databases">
        <title>Genome seq and assembly of Devosia sp. G19.</title>
        <authorList>
            <person name="Chhetri G."/>
        </authorList>
    </citation>
    <scope>NUCLEOTIDE SEQUENCE [LARGE SCALE GENOMIC DNA]</scope>
    <source>
        <strain evidence="2 3">G19</strain>
    </source>
</reference>
<dbReference type="InterPro" id="IPR004843">
    <property type="entry name" value="Calcineurin-like_PHP"/>
</dbReference>
<dbReference type="Pfam" id="PF00149">
    <property type="entry name" value="Metallophos"/>
    <property type="match status" value="1"/>
</dbReference>
<feature type="domain" description="Calcineurin-like phosphoesterase" evidence="1">
    <location>
        <begin position="28"/>
        <end position="228"/>
    </location>
</feature>
<dbReference type="InterPro" id="IPR029052">
    <property type="entry name" value="Metallo-depent_PP-like"/>
</dbReference>
<organism evidence="2 3">
    <name type="scientific">Devosia oryziradicis</name>
    <dbReference type="NCBI Taxonomy" id="2801335"/>
    <lineage>
        <taxon>Bacteria</taxon>
        <taxon>Pseudomonadati</taxon>
        <taxon>Pseudomonadota</taxon>
        <taxon>Alphaproteobacteria</taxon>
        <taxon>Hyphomicrobiales</taxon>
        <taxon>Devosiaceae</taxon>
        <taxon>Devosia</taxon>
    </lineage>
</organism>
<dbReference type="SUPFAM" id="SSF56300">
    <property type="entry name" value="Metallo-dependent phosphatases"/>
    <property type="match status" value="1"/>
</dbReference>
<protein>
    <submittedName>
        <fullName evidence="2">Serine/threonine protein phosphatase</fullName>
    </submittedName>
</protein>
<keyword evidence="3" id="KW-1185">Reference proteome</keyword>
<dbReference type="InterPro" id="IPR050126">
    <property type="entry name" value="Ap4A_hydrolase"/>
</dbReference>
<dbReference type="PANTHER" id="PTHR42850:SF4">
    <property type="entry name" value="ZINC-DEPENDENT ENDOPOLYPHOSPHATASE"/>
    <property type="match status" value="1"/>
</dbReference>